<dbReference type="Pfam" id="PF06414">
    <property type="entry name" value="Zeta_toxin"/>
    <property type="match status" value="1"/>
</dbReference>
<dbReference type="InterPro" id="IPR027417">
    <property type="entry name" value="P-loop_NTPase"/>
</dbReference>
<evidence type="ECO:0000259" key="3">
    <source>
        <dbReference type="Pfam" id="PF06414"/>
    </source>
</evidence>
<evidence type="ECO:0000313" key="4">
    <source>
        <dbReference type="EMBL" id="QNT58403.1"/>
    </source>
</evidence>
<dbReference type="Proteomes" id="UP000516412">
    <property type="component" value="Chromosome"/>
</dbReference>
<dbReference type="GO" id="GO:0016301">
    <property type="term" value="F:kinase activity"/>
    <property type="evidence" value="ECO:0007669"/>
    <property type="project" value="InterPro"/>
</dbReference>
<name>A0A7H1M9T8_9NEIS</name>
<dbReference type="KEGG" id="nmus:H7A79_1988"/>
<dbReference type="AlphaFoldDB" id="A0A7H1M9T8"/>
<dbReference type="Gene3D" id="3.40.50.300">
    <property type="entry name" value="P-loop containing nucleotide triphosphate hydrolases"/>
    <property type="match status" value="1"/>
</dbReference>
<keyword evidence="1" id="KW-0547">Nucleotide-binding</keyword>
<feature type="domain" description="Zeta toxin" evidence="3">
    <location>
        <begin position="1"/>
        <end position="175"/>
    </location>
</feature>
<gene>
    <name evidence="4" type="ORF">H7A79_1988</name>
</gene>
<evidence type="ECO:0000313" key="5">
    <source>
        <dbReference type="Proteomes" id="UP000516412"/>
    </source>
</evidence>
<dbReference type="InterPro" id="IPR010488">
    <property type="entry name" value="Zeta_toxin_domain"/>
</dbReference>
<keyword evidence="5" id="KW-1185">Reference proteome</keyword>
<dbReference type="GO" id="GO:0005524">
    <property type="term" value="F:ATP binding"/>
    <property type="evidence" value="ECO:0007669"/>
    <property type="project" value="UniProtKB-KW"/>
</dbReference>
<organism evidence="4 5">
    <name type="scientific">Neisseria musculi</name>
    <dbReference type="NCBI Taxonomy" id="1815583"/>
    <lineage>
        <taxon>Bacteria</taxon>
        <taxon>Pseudomonadati</taxon>
        <taxon>Pseudomonadota</taxon>
        <taxon>Betaproteobacteria</taxon>
        <taxon>Neisseriales</taxon>
        <taxon>Neisseriaceae</taxon>
        <taxon>Neisseria</taxon>
    </lineage>
</organism>
<accession>A0A7H1M9T8</accession>
<reference evidence="4" key="1">
    <citation type="submission" date="2024-06" db="EMBL/GenBank/DDBJ databases">
        <title>Complete Genome Sequence of mouse commensal type strain Neisseria musculi.</title>
        <authorList>
            <person name="Thapa E."/>
            <person name="Aluvathingal J."/>
            <person name="Nadendla S."/>
            <person name="Mehta A."/>
            <person name="Tettelin H."/>
            <person name="Weyand N.J."/>
        </authorList>
    </citation>
    <scope>NUCLEOTIDE SEQUENCE</scope>
    <source>
        <strain evidence="4">NW831</strain>
    </source>
</reference>
<evidence type="ECO:0000256" key="1">
    <source>
        <dbReference type="ARBA" id="ARBA00022741"/>
    </source>
</evidence>
<protein>
    <submittedName>
        <fullName evidence="4">Zeta toxin family protein</fullName>
    </submittedName>
</protein>
<proteinExistence type="predicted"/>
<sequence length="265" mass="29349">MLGGQPGAGKSNLVRKINAELGGNLLVVNGDEFRRYHPDFDEIQAKYGKDAPKHTAAFSGAMTEKVIAKALSEGYNISVEGTFRTAEVPMGTLDQMRAHGYETAVYIQTAPAEVSWQSTIERYKYMEDLGETPRATPKEHHDLVVKLLPKNADTVFASGKADHFRVYSREGLIFDDRIHIGQMPGAAIDNELHRNSRLLEKIQTDFRANAHLLSAAQKQVVQAGEDIIKGLSPVEQMQAPINLYGSLLAQIRERHPSLDGSEPER</sequence>
<evidence type="ECO:0000256" key="2">
    <source>
        <dbReference type="ARBA" id="ARBA00022840"/>
    </source>
</evidence>
<dbReference type="SUPFAM" id="SSF52540">
    <property type="entry name" value="P-loop containing nucleoside triphosphate hydrolases"/>
    <property type="match status" value="1"/>
</dbReference>
<keyword evidence="2" id="KW-0067">ATP-binding</keyword>
<dbReference type="EMBL" id="CP060414">
    <property type="protein sequence ID" value="QNT58403.1"/>
    <property type="molecule type" value="Genomic_DNA"/>
</dbReference>